<sequence>VSLQEALENEPDWFSRQDDDYINLPLGACLQRDNVNSDEKDKQVEEENVQYDKNNSSGEITEVKEVCNKSKRCQDITKVKEASSVVKTHTNENLIIVSESQEHAEHLCQTTSQRHLPKDTLIGFVNEDVDLTFSQDMDSSYDLPIENHSQTEGIDSLNHPQSYFSPELSATFNKEESLEAWPIVNTGLLSCSTPIIKDSQADPQIEDLEARLETSVIVRNNNCSSFVYNQSDESSITVCQNSIPSQQVVHLEIEQLNTLNDDGKINLCSTENCQQTTLLYLETSQKSTKSNPLNGISEELKSHNNFLKQETYTSKMDCQVETPNDVSKICTESHIENSSTESVANQTPVITSKDISVSNTINTFKSLGEEDSLMRYCAGESVFMCLDEEVKTYLKRSKLSYFHEFKKRKWQKFFKTVNKKDISNRYIVENKKDNKVYTNEVFDYQSEKVCTKNILPETIAENKETKNSPSPVSVEMDSGIEDESHVQYSDSNVKDKSFHSKCTNNTKETSIHLNCEYQSPKQLMFDSVNDSTVEERTSLITNTDKASAPLKDKSQFFIEKDSRVFHTRRDSFKMLEPEFVLKEIFSPDPETDDSESKENECPMNFSQIKYDTSPHLIETNLALTTNSISPSLPTLSTKFNKLSDCMTSKNPGIEDTLSNTHELDIVKTLHCNDCNTSIHDSGGKNTIQDFNDPIEPDYDKQVSTAGLVQVANQVNATLSLQEEPEMAKKDSDEAGGLTFQIISKTEVSRFTNNPFSSQRDNTLENVSSNVIDQGSTTSTNVINNVENCQDLHLFSQDLHNNNNTPVVGNMAELSPCQESKACKNKGLKQSILLEEGAVTFSEKIEKTSTFVENITERVLQNPKNIAGSIQSTKNRVEFEPSDDSEIDQTCSSKSVPIQQCHGAHSTYSYDDTGLQEKKDKSVSMINQDNQTQQITKSSPRQNSLNNEDMFEIDYKENGTGEPMVMSPKGDLTYTKYFKEDQVRNSDINSKKDSKKCNVEEKQNTGCHDEKINTVQDSLRNSLNNETFPLQCLVEAALALESVDSKQVMFINSNFPVLYNQTEDKSLTFSKIPDGTNDSSVKTVQSSYNNNSTHSGESSSNENHLTPTDREIFSKFEETNYNLRASTRIVTSSSSNIIPYSKRKYGLKSSKINTSQGIKQKKTEINVTEKSRTKKRRGAFTYPRSKRRKKVTKNKQKLGQAPQQVNFNEVATNIPESNNVKCSSDVKSLQSNLENVIELNEEVNTSTKQHSVDINKSSLLESNYESVEDISKTDFGGPLIIASSNSSTSGNIFCVHVNSNKMDEYVNNLNLDGLEVLSGNSQALKENSNENSAIVPDVTLENGTSLVIIIEELADTDKSHYIERSKGESDIILSSIEGNCTVPCLNQSVSILDDCSDMLNTEFSVNESCVCPPEFNDNSENPLLTEKQDEILESEQFMANSTFEMSDNIEDGYEKFSANCGQELTANCYEEINENLINDIGNWPFVEEEVAEFDSNTDLLNKIPEEGRKIELKCSLPWKKIFNISKGKKKKSKMSRKVSGLELGPAKVEVRLKAPSAEWKVISDYHENDSPVVKVSRLILQRDSDVSSHSEKDSEE</sequence>
<organism evidence="2">
    <name type="scientific">Homalodisca liturata</name>
    <dbReference type="NCBI Taxonomy" id="320908"/>
    <lineage>
        <taxon>Eukaryota</taxon>
        <taxon>Metazoa</taxon>
        <taxon>Ecdysozoa</taxon>
        <taxon>Arthropoda</taxon>
        <taxon>Hexapoda</taxon>
        <taxon>Insecta</taxon>
        <taxon>Pterygota</taxon>
        <taxon>Neoptera</taxon>
        <taxon>Paraneoptera</taxon>
        <taxon>Hemiptera</taxon>
        <taxon>Auchenorrhyncha</taxon>
        <taxon>Membracoidea</taxon>
        <taxon>Cicadellidae</taxon>
        <taxon>Cicadellinae</taxon>
        <taxon>Proconiini</taxon>
        <taxon>Homalodisca</taxon>
    </lineage>
</organism>
<feature type="non-terminal residue" evidence="2">
    <location>
        <position position="1"/>
    </location>
</feature>
<accession>A0A1B6HS38</accession>
<feature type="region of interest" description="Disordered" evidence="1">
    <location>
        <begin position="1069"/>
        <end position="1105"/>
    </location>
</feature>
<feature type="compositionally biased region" description="Polar residues" evidence="1">
    <location>
        <begin position="1075"/>
        <end position="1105"/>
    </location>
</feature>
<feature type="compositionally biased region" description="Basic and acidic residues" evidence="1">
    <location>
        <begin position="35"/>
        <end position="45"/>
    </location>
</feature>
<evidence type="ECO:0000313" key="2">
    <source>
        <dbReference type="EMBL" id="JAS77455.1"/>
    </source>
</evidence>
<reference evidence="2" key="1">
    <citation type="submission" date="2015-11" db="EMBL/GenBank/DDBJ databases">
        <title>De novo transcriptome assembly of four potential Pierce s Disease insect vectors from Arizona vineyards.</title>
        <authorList>
            <person name="Tassone E.E."/>
        </authorList>
    </citation>
    <scope>NUCLEOTIDE SEQUENCE</scope>
</reference>
<gene>
    <name evidence="2" type="ORF">g.41073</name>
</gene>
<name>A0A1B6HS38_9HEMI</name>
<feature type="compositionally biased region" description="Polar residues" evidence="1">
    <location>
        <begin position="923"/>
        <end position="946"/>
    </location>
</feature>
<dbReference type="EMBL" id="GECU01030251">
    <property type="protein sequence ID" value="JAS77455.1"/>
    <property type="molecule type" value="Transcribed_RNA"/>
</dbReference>
<feature type="non-terminal residue" evidence="2">
    <location>
        <position position="1595"/>
    </location>
</feature>
<proteinExistence type="predicted"/>
<evidence type="ECO:0000256" key="1">
    <source>
        <dbReference type="SAM" id="MobiDB-lite"/>
    </source>
</evidence>
<protein>
    <submittedName>
        <fullName evidence="2">Uncharacterized protein</fullName>
    </submittedName>
</protein>
<feature type="region of interest" description="Disordered" evidence="1">
    <location>
        <begin position="919"/>
        <end position="947"/>
    </location>
</feature>
<feature type="region of interest" description="Disordered" evidence="1">
    <location>
        <begin position="33"/>
        <end position="53"/>
    </location>
</feature>